<proteinExistence type="predicted"/>
<protein>
    <submittedName>
        <fullName evidence="2">Amidohydrolase</fullName>
    </submittedName>
</protein>
<dbReference type="Proteomes" id="UP000285456">
    <property type="component" value="Unassembled WGS sequence"/>
</dbReference>
<gene>
    <name evidence="2" type="ORF">D1B32_15430</name>
</gene>
<dbReference type="Gene3D" id="2.30.40.10">
    <property type="entry name" value="Urease, subunit C, domain 1"/>
    <property type="match status" value="1"/>
</dbReference>
<dbReference type="Gene3D" id="3.10.310.70">
    <property type="match status" value="1"/>
</dbReference>
<dbReference type="CDD" id="cd01300">
    <property type="entry name" value="YtcJ_like"/>
    <property type="match status" value="1"/>
</dbReference>
<dbReference type="SUPFAM" id="SSF51338">
    <property type="entry name" value="Composite domain of metallo-dependent hydrolases"/>
    <property type="match status" value="1"/>
</dbReference>
<dbReference type="PANTHER" id="PTHR22642:SF2">
    <property type="entry name" value="PROTEIN LONG AFTER FAR-RED 3"/>
    <property type="match status" value="1"/>
</dbReference>
<dbReference type="RefSeq" id="WP_118889812.1">
    <property type="nucleotide sequence ID" value="NZ_PHUT01000011.1"/>
</dbReference>
<dbReference type="Pfam" id="PF07969">
    <property type="entry name" value="Amidohydro_3"/>
    <property type="match status" value="1"/>
</dbReference>
<dbReference type="InterPro" id="IPR032466">
    <property type="entry name" value="Metal_Hydrolase"/>
</dbReference>
<sequence length="553" mass="61378">MDKIDTLITNANILTLDEQNSIAHSLAITDGRIIEIWQESEPPASVRITSNTEVLNLKGKTLIPGFIDTHNHILMYSLNKNKVNCSTPPNESIDDILQRIKVKANSTPKGQWLEGYGYDDTLLKEQRHPTREELDQIAPDHPVFITHISSHFAAVNSKALELAGVDEQIKNPQGGFFGRDKNGRLDGVLHEIPALEYVQKVIPVPTVDEIVAALGEGSKDYLAQGITTNADAGVGLFLGESELEAHLIAAQKGINPMHSQLMIIHTLLREGEKFGNYTAEQLNEEIMNASNGKACLDSAKMFQDGSIQGLTGALREPYYNNADVVGELLHFQEAFNEEILDLHKRGFRVTIHGNGDRAIGSILEGYAFAQEKSPRDDHRHRIEHVQTATIDDLDNMQKLRVAGSVFINHVYYWGDRHKRLFLGPERSRRISPLADIVKRDILFTLHSDCPVTPISPLFSVWAAVNRLTKEGEVLGPEQKIDVVTALKSMTIYGAYMNFSEDTVGSIEIGKRADFAVLDKDPTNVDPLEIKDITVEATLIDGKKVYEKQGALLG</sequence>
<comment type="caution">
    <text evidence="2">The sequence shown here is derived from an EMBL/GenBank/DDBJ whole genome shotgun (WGS) entry which is preliminary data.</text>
</comment>
<dbReference type="InterPro" id="IPR013108">
    <property type="entry name" value="Amidohydro_3"/>
</dbReference>
<evidence type="ECO:0000259" key="1">
    <source>
        <dbReference type="Pfam" id="PF07969"/>
    </source>
</evidence>
<dbReference type="SUPFAM" id="SSF51556">
    <property type="entry name" value="Metallo-dependent hydrolases"/>
    <property type="match status" value="1"/>
</dbReference>
<name>A0A417YDX1_9BACI</name>
<evidence type="ECO:0000313" key="3">
    <source>
        <dbReference type="Proteomes" id="UP000285456"/>
    </source>
</evidence>
<dbReference type="OrthoDB" id="9767366at2"/>
<dbReference type="EMBL" id="QWEH01000011">
    <property type="protein sequence ID" value="RHW30813.1"/>
    <property type="molecule type" value="Genomic_DNA"/>
</dbReference>
<keyword evidence="3" id="KW-1185">Reference proteome</keyword>
<dbReference type="PANTHER" id="PTHR22642">
    <property type="entry name" value="IMIDAZOLONEPROPIONASE"/>
    <property type="match status" value="1"/>
</dbReference>
<dbReference type="AlphaFoldDB" id="A0A417YDX1"/>
<dbReference type="InterPro" id="IPR011059">
    <property type="entry name" value="Metal-dep_hydrolase_composite"/>
</dbReference>
<reference evidence="2 3" key="1">
    <citation type="journal article" date="2007" name="Int. J. Syst. Evol. Microbiol.">
        <title>Oceanobacillus profundus sp. nov., isolated from a deep-sea sediment core.</title>
        <authorList>
            <person name="Kim Y.G."/>
            <person name="Choi D.H."/>
            <person name="Hyun S."/>
            <person name="Cho B.C."/>
        </authorList>
    </citation>
    <scope>NUCLEOTIDE SEQUENCE [LARGE SCALE GENOMIC DNA]</scope>
    <source>
        <strain evidence="2 3">DSM 18246</strain>
    </source>
</reference>
<dbReference type="InterPro" id="IPR033932">
    <property type="entry name" value="YtcJ-like"/>
</dbReference>
<feature type="domain" description="Amidohydrolase 3" evidence="1">
    <location>
        <begin position="53"/>
        <end position="545"/>
    </location>
</feature>
<evidence type="ECO:0000313" key="2">
    <source>
        <dbReference type="EMBL" id="RHW30813.1"/>
    </source>
</evidence>
<organism evidence="2 3">
    <name type="scientific">Oceanobacillus profundus</name>
    <dbReference type="NCBI Taxonomy" id="372463"/>
    <lineage>
        <taxon>Bacteria</taxon>
        <taxon>Bacillati</taxon>
        <taxon>Bacillota</taxon>
        <taxon>Bacilli</taxon>
        <taxon>Bacillales</taxon>
        <taxon>Bacillaceae</taxon>
        <taxon>Oceanobacillus</taxon>
    </lineage>
</organism>
<dbReference type="GO" id="GO:0016810">
    <property type="term" value="F:hydrolase activity, acting on carbon-nitrogen (but not peptide) bonds"/>
    <property type="evidence" value="ECO:0007669"/>
    <property type="project" value="InterPro"/>
</dbReference>
<dbReference type="Gene3D" id="3.20.20.140">
    <property type="entry name" value="Metal-dependent hydrolases"/>
    <property type="match status" value="1"/>
</dbReference>
<keyword evidence="2" id="KW-0378">Hydrolase</keyword>
<accession>A0A417YDX1</accession>